<dbReference type="Pfam" id="PF13855">
    <property type="entry name" value="LRR_8"/>
    <property type="match status" value="1"/>
</dbReference>
<keyword evidence="1" id="KW-0433">Leucine-rich repeat</keyword>
<sequence>ETLNIGFNNLTSISPMTSPTLKLLYLNHNTLYHIAANTFVELPSVQEIHLAGTQLQELKPETFTGLQMLTVINMETNKLRNLAGGTFNLSSVQAAVSIDLTNNLINTVNIGAFTGLAEDSVIILYLNEVSLLEEEVWRPVLENNVTVVLTGNPLDCGCDLEWVVLNQSRWLPYLYGAICYDGITLQELDPTFYINYC</sequence>
<dbReference type="InterPro" id="IPR032675">
    <property type="entry name" value="LRR_dom_sf"/>
</dbReference>
<evidence type="ECO:0000313" key="4">
    <source>
        <dbReference type="Proteomes" id="UP001445076"/>
    </source>
</evidence>
<dbReference type="AlphaFoldDB" id="A0AAW0WB90"/>
<dbReference type="InterPro" id="IPR003591">
    <property type="entry name" value="Leu-rich_rpt_typical-subtyp"/>
</dbReference>
<dbReference type="EMBL" id="JARKIK010000069">
    <property type="protein sequence ID" value="KAK8728850.1"/>
    <property type="molecule type" value="Genomic_DNA"/>
</dbReference>
<dbReference type="PANTHER" id="PTHR24366:SF96">
    <property type="entry name" value="LEUCINE RICH REPEAT CONTAINING 53"/>
    <property type="match status" value="1"/>
</dbReference>
<feature type="non-terminal residue" evidence="3">
    <location>
        <position position="1"/>
    </location>
</feature>
<comment type="caution">
    <text evidence="3">The sequence shown here is derived from an EMBL/GenBank/DDBJ whole genome shotgun (WGS) entry which is preliminary data.</text>
</comment>
<proteinExistence type="predicted"/>
<dbReference type="SUPFAM" id="SSF52058">
    <property type="entry name" value="L domain-like"/>
    <property type="match status" value="1"/>
</dbReference>
<evidence type="ECO:0000256" key="1">
    <source>
        <dbReference type="ARBA" id="ARBA00022614"/>
    </source>
</evidence>
<evidence type="ECO:0000256" key="2">
    <source>
        <dbReference type="ARBA" id="ARBA00022737"/>
    </source>
</evidence>
<keyword evidence="4" id="KW-1185">Reference proteome</keyword>
<dbReference type="PANTHER" id="PTHR24366">
    <property type="entry name" value="IG(IMMUNOGLOBULIN) AND LRR(LEUCINE RICH REPEAT) DOMAINS"/>
    <property type="match status" value="1"/>
</dbReference>
<dbReference type="SMART" id="SM00369">
    <property type="entry name" value="LRR_TYP"/>
    <property type="match status" value="3"/>
</dbReference>
<name>A0AAW0WB90_CHEQU</name>
<accession>A0AAW0WB90</accession>
<reference evidence="3 4" key="1">
    <citation type="journal article" date="2024" name="BMC Genomics">
        <title>Genome assembly of redclaw crayfish (Cherax quadricarinatus) provides insights into its immune adaptation and hypoxia tolerance.</title>
        <authorList>
            <person name="Liu Z."/>
            <person name="Zheng J."/>
            <person name="Li H."/>
            <person name="Fang K."/>
            <person name="Wang S."/>
            <person name="He J."/>
            <person name="Zhou D."/>
            <person name="Weng S."/>
            <person name="Chi M."/>
            <person name="Gu Z."/>
            <person name="He J."/>
            <person name="Li F."/>
            <person name="Wang M."/>
        </authorList>
    </citation>
    <scope>NUCLEOTIDE SEQUENCE [LARGE SCALE GENOMIC DNA]</scope>
    <source>
        <strain evidence="3">ZL_2023a</strain>
    </source>
</reference>
<dbReference type="Gene3D" id="3.80.10.10">
    <property type="entry name" value="Ribonuclease Inhibitor"/>
    <property type="match status" value="2"/>
</dbReference>
<organism evidence="3 4">
    <name type="scientific">Cherax quadricarinatus</name>
    <name type="common">Australian red claw crayfish</name>
    <dbReference type="NCBI Taxonomy" id="27406"/>
    <lineage>
        <taxon>Eukaryota</taxon>
        <taxon>Metazoa</taxon>
        <taxon>Ecdysozoa</taxon>
        <taxon>Arthropoda</taxon>
        <taxon>Crustacea</taxon>
        <taxon>Multicrustacea</taxon>
        <taxon>Malacostraca</taxon>
        <taxon>Eumalacostraca</taxon>
        <taxon>Eucarida</taxon>
        <taxon>Decapoda</taxon>
        <taxon>Pleocyemata</taxon>
        <taxon>Astacidea</taxon>
        <taxon>Parastacoidea</taxon>
        <taxon>Parastacidae</taxon>
        <taxon>Cherax</taxon>
    </lineage>
</organism>
<evidence type="ECO:0000313" key="3">
    <source>
        <dbReference type="EMBL" id="KAK8728850.1"/>
    </source>
</evidence>
<dbReference type="Proteomes" id="UP001445076">
    <property type="component" value="Unassembled WGS sequence"/>
</dbReference>
<keyword evidence="2" id="KW-0677">Repeat</keyword>
<protein>
    <submittedName>
        <fullName evidence="3">Uncharacterized protein</fullName>
    </submittedName>
</protein>
<gene>
    <name evidence="3" type="ORF">OTU49_008828</name>
</gene>
<dbReference type="InterPro" id="IPR001611">
    <property type="entry name" value="Leu-rich_rpt"/>
</dbReference>